<evidence type="ECO:0000256" key="9">
    <source>
        <dbReference type="ARBA" id="ARBA00023065"/>
    </source>
</evidence>
<dbReference type="GO" id="GO:0016020">
    <property type="term" value="C:membrane"/>
    <property type="evidence" value="ECO:0007669"/>
    <property type="project" value="UniProtKB-SubCell"/>
</dbReference>
<protein>
    <submittedName>
        <fullName evidence="14">DUF1211 domain-containing membrane protein</fullName>
    </submittedName>
</protein>
<dbReference type="InterPro" id="IPR010617">
    <property type="entry name" value="TMEM175-like"/>
</dbReference>
<gene>
    <name evidence="14" type="ORF">GCM10010123_16030</name>
</gene>
<feature type="transmembrane region" description="Helical" evidence="13">
    <location>
        <begin position="84"/>
        <end position="102"/>
    </location>
</feature>
<evidence type="ECO:0000256" key="7">
    <source>
        <dbReference type="ARBA" id="ARBA00022958"/>
    </source>
</evidence>
<keyword evidence="10 13" id="KW-0472">Membrane</keyword>
<keyword evidence="11" id="KW-0407">Ion channel</keyword>
<keyword evidence="6" id="KW-0631">Potassium channel</keyword>
<evidence type="ECO:0000256" key="3">
    <source>
        <dbReference type="ARBA" id="ARBA00022448"/>
    </source>
</evidence>
<keyword evidence="3" id="KW-0813">Transport</keyword>
<keyword evidence="5 13" id="KW-0812">Transmembrane</keyword>
<dbReference type="EMBL" id="BMQB01000003">
    <property type="protein sequence ID" value="GGJ87241.1"/>
    <property type="molecule type" value="Genomic_DNA"/>
</dbReference>
<dbReference type="Proteomes" id="UP000649739">
    <property type="component" value="Unassembled WGS sequence"/>
</dbReference>
<reference evidence="14" key="1">
    <citation type="journal article" date="2014" name="Int. J. Syst. Evol. Microbiol.">
        <title>Complete genome sequence of Corynebacterium casei LMG S-19264T (=DSM 44701T), isolated from a smear-ripened cheese.</title>
        <authorList>
            <consortium name="US DOE Joint Genome Institute (JGI-PGF)"/>
            <person name="Walter F."/>
            <person name="Albersmeier A."/>
            <person name="Kalinowski J."/>
            <person name="Ruckert C."/>
        </authorList>
    </citation>
    <scope>NUCLEOTIDE SEQUENCE</scope>
    <source>
        <strain evidence="14">JCM 3090</strain>
    </source>
</reference>
<evidence type="ECO:0000256" key="10">
    <source>
        <dbReference type="ARBA" id="ARBA00023136"/>
    </source>
</evidence>
<comment type="similarity">
    <text evidence="2">Belongs to the TMEM175 family.</text>
</comment>
<feature type="transmembrane region" description="Helical" evidence="13">
    <location>
        <begin position="54"/>
        <end position="72"/>
    </location>
</feature>
<evidence type="ECO:0000256" key="12">
    <source>
        <dbReference type="ARBA" id="ARBA00034430"/>
    </source>
</evidence>
<dbReference type="AlphaFoldDB" id="A0A8J3B1B9"/>
<keyword evidence="7" id="KW-0630">Potassium</keyword>
<evidence type="ECO:0000256" key="1">
    <source>
        <dbReference type="ARBA" id="ARBA00004141"/>
    </source>
</evidence>
<dbReference type="GO" id="GO:0015252">
    <property type="term" value="F:proton channel activity"/>
    <property type="evidence" value="ECO:0007669"/>
    <property type="project" value="InterPro"/>
</dbReference>
<evidence type="ECO:0000313" key="15">
    <source>
        <dbReference type="Proteomes" id="UP000649739"/>
    </source>
</evidence>
<evidence type="ECO:0000256" key="5">
    <source>
        <dbReference type="ARBA" id="ARBA00022692"/>
    </source>
</evidence>
<dbReference type="RefSeq" id="WP_229783429.1">
    <property type="nucleotide sequence ID" value="NZ_BMQB01000003.1"/>
</dbReference>
<sequence length="210" mass="22822">MRNRFSAAASERQQLFTDAVLAIAITLLALELPVPAGATNREMLHAARADSGEYVAFAISFLVIFAHWSGHHRVFRHVDHLDRTLGRLTAGWLFLQVITPFATEVLSEDGAFQVRFGFYALVQATANVLFLLMIRHVRRAGLAHPETPPGVLADNMRGSAVLAAAFLVSIPVALVTPWAYACWAAVPAVSGFLRRRAAARRARPPAAATA</sequence>
<comment type="catalytic activity">
    <reaction evidence="12">
        <text>K(+)(in) = K(+)(out)</text>
        <dbReference type="Rhea" id="RHEA:29463"/>
        <dbReference type="ChEBI" id="CHEBI:29103"/>
    </reaction>
</comment>
<dbReference type="Pfam" id="PF06736">
    <property type="entry name" value="TMEM175"/>
    <property type="match status" value="1"/>
</dbReference>
<evidence type="ECO:0000256" key="2">
    <source>
        <dbReference type="ARBA" id="ARBA00006920"/>
    </source>
</evidence>
<feature type="transmembrane region" description="Helical" evidence="13">
    <location>
        <begin position="155"/>
        <end position="172"/>
    </location>
</feature>
<feature type="transmembrane region" description="Helical" evidence="13">
    <location>
        <begin position="114"/>
        <end position="134"/>
    </location>
</feature>
<comment type="caution">
    <text evidence="14">The sequence shown here is derived from an EMBL/GenBank/DDBJ whole genome shotgun (WGS) entry which is preliminary data.</text>
</comment>
<accession>A0A8J3B1B9</accession>
<evidence type="ECO:0000313" key="14">
    <source>
        <dbReference type="EMBL" id="GGJ87241.1"/>
    </source>
</evidence>
<keyword evidence="4" id="KW-0633">Potassium transport</keyword>
<evidence type="ECO:0000256" key="4">
    <source>
        <dbReference type="ARBA" id="ARBA00022538"/>
    </source>
</evidence>
<reference evidence="14" key="2">
    <citation type="submission" date="2020-09" db="EMBL/GenBank/DDBJ databases">
        <authorList>
            <person name="Sun Q."/>
            <person name="Ohkuma M."/>
        </authorList>
    </citation>
    <scope>NUCLEOTIDE SEQUENCE</scope>
    <source>
        <strain evidence="14">JCM 3090</strain>
    </source>
</reference>
<evidence type="ECO:0000256" key="11">
    <source>
        <dbReference type="ARBA" id="ARBA00023303"/>
    </source>
</evidence>
<keyword evidence="9" id="KW-0406">Ion transport</keyword>
<organism evidence="14 15">
    <name type="scientific">Pilimelia anulata</name>
    <dbReference type="NCBI Taxonomy" id="53371"/>
    <lineage>
        <taxon>Bacteria</taxon>
        <taxon>Bacillati</taxon>
        <taxon>Actinomycetota</taxon>
        <taxon>Actinomycetes</taxon>
        <taxon>Micromonosporales</taxon>
        <taxon>Micromonosporaceae</taxon>
        <taxon>Pilimelia</taxon>
    </lineage>
</organism>
<proteinExistence type="inferred from homology"/>
<evidence type="ECO:0000256" key="8">
    <source>
        <dbReference type="ARBA" id="ARBA00022989"/>
    </source>
</evidence>
<keyword evidence="15" id="KW-1185">Reference proteome</keyword>
<name>A0A8J3B1B9_9ACTN</name>
<evidence type="ECO:0000256" key="13">
    <source>
        <dbReference type="SAM" id="Phobius"/>
    </source>
</evidence>
<dbReference type="GO" id="GO:0005267">
    <property type="term" value="F:potassium channel activity"/>
    <property type="evidence" value="ECO:0007669"/>
    <property type="project" value="UniProtKB-KW"/>
</dbReference>
<comment type="subcellular location">
    <subcellularLocation>
        <location evidence="1">Membrane</location>
        <topology evidence="1">Multi-pass membrane protein</topology>
    </subcellularLocation>
</comment>
<evidence type="ECO:0000256" key="6">
    <source>
        <dbReference type="ARBA" id="ARBA00022826"/>
    </source>
</evidence>
<keyword evidence="8 13" id="KW-1133">Transmembrane helix</keyword>